<evidence type="ECO:0000256" key="2">
    <source>
        <dbReference type="ARBA" id="ARBA00023125"/>
    </source>
</evidence>
<dbReference type="Gene3D" id="1.10.260.40">
    <property type="entry name" value="lambda repressor-like DNA-binding domains"/>
    <property type="match status" value="1"/>
</dbReference>
<keyword evidence="6" id="KW-1185">Reference proteome</keyword>
<dbReference type="InterPro" id="IPR001761">
    <property type="entry name" value="Peripla_BP/Lac1_sug-bd_dom"/>
</dbReference>
<reference evidence="6" key="1">
    <citation type="journal article" date="2019" name="Int. J. Syst. Evol. Microbiol.">
        <title>The Global Catalogue of Microorganisms (GCM) 10K type strain sequencing project: providing services to taxonomists for standard genome sequencing and annotation.</title>
        <authorList>
            <consortium name="The Broad Institute Genomics Platform"/>
            <consortium name="The Broad Institute Genome Sequencing Center for Infectious Disease"/>
            <person name="Wu L."/>
            <person name="Ma J."/>
        </authorList>
    </citation>
    <scope>NUCLEOTIDE SEQUENCE [LARGE SCALE GENOMIC DNA]</scope>
    <source>
        <strain evidence="6">CCUG 15531</strain>
    </source>
</reference>
<keyword evidence="2 5" id="KW-0238">DNA-binding</keyword>
<evidence type="ECO:0000313" key="5">
    <source>
        <dbReference type="EMBL" id="MFD1781548.1"/>
    </source>
</evidence>
<dbReference type="CDD" id="cd06267">
    <property type="entry name" value="PBP1_LacI_sugar_binding-like"/>
    <property type="match status" value="1"/>
</dbReference>
<dbReference type="PROSITE" id="PS50932">
    <property type="entry name" value="HTH_LACI_2"/>
    <property type="match status" value="1"/>
</dbReference>
<dbReference type="Gene3D" id="3.40.50.2300">
    <property type="match status" value="2"/>
</dbReference>
<dbReference type="Pfam" id="PF00532">
    <property type="entry name" value="Peripla_BP_1"/>
    <property type="match status" value="1"/>
</dbReference>
<dbReference type="InterPro" id="IPR028082">
    <property type="entry name" value="Peripla_BP_I"/>
</dbReference>
<dbReference type="InterPro" id="IPR010982">
    <property type="entry name" value="Lambda_DNA-bd_dom_sf"/>
</dbReference>
<dbReference type="InterPro" id="IPR000843">
    <property type="entry name" value="HTH_LacI"/>
</dbReference>
<dbReference type="CDD" id="cd01392">
    <property type="entry name" value="HTH_LacI"/>
    <property type="match status" value="1"/>
</dbReference>
<dbReference type="PROSITE" id="PS00356">
    <property type="entry name" value="HTH_LACI_1"/>
    <property type="match status" value="1"/>
</dbReference>
<evidence type="ECO:0000256" key="3">
    <source>
        <dbReference type="ARBA" id="ARBA00023163"/>
    </source>
</evidence>
<evidence type="ECO:0000259" key="4">
    <source>
        <dbReference type="PROSITE" id="PS50932"/>
    </source>
</evidence>
<organism evidence="5 6">
    <name type="scientific">Fredinandcohnia salidurans</name>
    <dbReference type="NCBI Taxonomy" id="2595041"/>
    <lineage>
        <taxon>Bacteria</taxon>
        <taxon>Bacillati</taxon>
        <taxon>Bacillota</taxon>
        <taxon>Bacilli</taxon>
        <taxon>Bacillales</taxon>
        <taxon>Bacillaceae</taxon>
        <taxon>Fredinandcohnia</taxon>
    </lineage>
</organism>
<evidence type="ECO:0000313" key="6">
    <source>
        <dbReference type="Proteomes" id="UP001597227"/>
    </source>
</evidence>
<protein>
    <submittedName>
        <fullName evidence="5">LacI family DNA-binding transcriptional regulator</fullName>
    </submittedName>
</protein>
<dbReference type="SUPFAM" id="SSF47413">
    <property type="entry name" value="lambda repressor-like DNA-binding domains"/>
    <property type="match status" value="1"/>
</dbReference>
<feature type="domain" description="HTH lacI-type" evidence="4">
    <location>
        <begin position="5"/>
        <end position="59"/>
    </location>
</feature>
<dbReference type="GO" id="GO:0003677">
    <property type="term" value="F:DNA binding"/>
    <property type="evidence" value="ECO:0007669"/>
    <property type="project" value="UniProtKB-KW"/>
</dbReference>
<dbReference type="PANTHER" id="PTHR30146:SF109">
    <property type="entry name" value="HTH-TYPE TRANSCRIPTIONAL REGULATOR GALS"/>
    <property type="match status" value="1"/>
</dbReference>
<dbReference type="PRINTS" id="PR00036">
    <property type="entry name" value="HTHLACI"/>
</dbReference>
<proteinExistence type="predicted"/>
<keyword evidence="1" id="KW-0805">Transcription regulation</keyword>
<dbReference type="RefSeq" id="WP_388041915.1">
    <property type="nucleotide sequence ID" value="NZ_JBHUEK010000034.1"/>
</dbReference>
<accession>A0ABW4MUA0</accession>
<keyword evidence="3" id="KW-0804">Transcription</keyword>
<gene>
    <name evidence="5" type="ORF">ACFSFW_23145</name>
</gene>
<dbReference type="PANTHER" id="PTHR30146">
    <property type="entry name" value="LACI-RELATED TRANSCRIPTIONAL REPRESSOR"/>
    <property type="match status" value="1"/>
</dbReference>
<sequence length="336" mass="37543">MTKKVTIRDVAELAGVSIGTASKVINHTGNVHIELKNKVYAAIKALNYSPNMIARSLKSSVSKTIAVLLSNITNPFQMTLAKGIEEVIFEKDYLFIISSTNENPDIERKNLQLFYEQRVDGIILCSTGQVNEDILLLVERNIPIVLVDRPISHLPVNIVADDNFAGMEKLVTYLYELGHKEIGVVHGDLNTVHGRLRYEAVLQSLTHYRLTTEHQFFGDFTYEGGQRAVEYFLSEARVPTAIISSNNNMTAGVLKACQNHKITIPDQLTVVSFGELEYEWDIIMPKVTAIVQSPREIGRRAASLLLEQLNKEGQHQIVQLFIEPEISVGNSSSPKI</sequence>
<name>A0ABW4MUA0_9BACI</name>
<dbReference type="SUPFAM" id="SSF53822">
    <property type="entry name" value="Periplasmic binding protein-like I"/>
    <property type="match status" value="1"/>
</dbReference>
<dbReference type="EMBL" id="JBHUEK010000034">
    <property type="protein sequence ID" value="MFD1781548.1"/>
    <property type="molecule type" value="Genomic_DNA"/>
</dbReference>
<comment type="caution">
    <text evidence="5">The sequence shown here is derived from an EMBL/GenBank/DDBJ whole genome shotgun (WGS) entry which is preliminary data.</text>
</comment>
<dbReference type="Pfam" id="PF00356">
    <property type="entry name" value="LacI"/>
    <property type="match status" value="1"/>
</dbReference>
<dbReference type="SMART" id="SM00354">
    <property type="entry name" value="HTH_LACI"/>
    <property type="match status" value="1"/>
</dbReference>
<dbReference type="Proteomes" id="UP001597227">
    <property type="component" value="Unassembled WGS sequence"/>
</dbReference>
<evidence type="ECO:0000256" key="1">
    <source>
        <dbReference type="ARBA" id="ARBA00023015"/>
    </source>
</evidence>